<accession>A0A7X0DFJ8</accession>
<evidence type="ECO:0000313" key="2">
    <source>
        <dbReference type="EMBL" id="MBB6182196.1"/>
    </source>
</evidence>
<dbReference type="InterPro" id="IPR006253">
    <property type="entry name" value="Malate_synthG"/>
</dbReference>
<dbReference type="GO" id="GO:0000287">
    <property type="term" value="F:magnesium ion binding"/>
    <property type="evidence" value="ECO:0007669"/>
    <property type="project" value="TreeGrafter"/>
</dbReference>
<dbReference type="InterPro" id="IPR044856">
    <property type="entry name" value="Malate_synth_C_sf"/>
</dbReference>
<dbReference type="AlphaFoldDB" id="A0A7X0DFJ8"/>
<keyword evidence="3" id="KW-1185">Reference proteome</keyword>
<dbReference type="GO" id="GO:0009436">
    <property type="term" value="P:glyoxylate catabolic process"/>
    <property type="evidence" value="ECO:0007669"/>
    <property type="project" value="TreeGrafter"/>
</dbReference>
<dbReference type="GO" id="GO:0006097">
    <property type="term" value="P:glyoxylate cycle"/>
    <property type="evidence" value="ECO:0007669"/>
    <property type="project" value="InterPro"/>
</dbReference>
<sequence length="66" mass="7346">MRWVDQGVGCSKVPDINKFGLMEDRATLCISRSIWRTGCDGIVSEAQVTEMPKRTAGVVDRQNDCD</sequence>
<dbReference type="EC" id="2.3.3.9" evidence="2"/>
<dbReference type="GO" id="GO:0005829">
    <property type="term" value="C:cytosol"/>
    <property type="evidence" value="ECO:0007669"/>
    <property type="project" value="TreeGrafter"/>
</dbReference>
<dbReference type="PANTHER" id="PTHR42739">
    <property type="entry name" value="MALATE SYNTHASE G"/>
    <property type="match status" value="1"/>
</dbReference>
<dbReference type="SUPFAM" id="SSF51645">
    <property type="entry name" value="Malate synthase G"/>
    <property type="match status" value="1"/>
</dbReference>
<dbReference type="Proteomes" id="UP000535501">
    <property type="component" value="Unassembled WGS sequence"/>
</dbReference>
<evidence type="ECO:0000313" key="3">
    <source>
        <dbReference type="Proteomes" id="UP000535501"/>
    </source>
</evidence>
<protein>
    <submittedName>
        <fullName evidence="2">Malate synthase</fullName>
        <ecNumber evidence="2">2.3.3.9</ecNumber>
    </submittedName>
</protein>
<dbReference type="InterPro" id="IPR011076">
    <property type="entry name" value="Malate_synth_sf"/>
</dbReference>
<dbReference type="RefSeq" id="WP_413037881.1">
    <property type="nucleotide sequence ID" value="NZ_JACHEJ010000022.1"/>
</dbReference>
<organism evidence="2 3">
    <name type="scientific">Pseudorhizobium flavum</name>
    <dbReference type="NCBI Taxonomy" id="1335061"/>
    <lineage>
        <taxon>Bacteria</taxon>
        <taxon>Pseudomonadati</taxon>
        <taxon>Pseudomonadota</taxon>
        <taxon>Alphaproteobacteria</taxon>
        <taxon>Hyphomicrobiales</taxon>
        <taxon>Rhizobiaceae</taxon>
        <taxon>Rhizobium/Agrobacterium group</taxon>
        <taxon>Pseudorhizobium</taxon>
    </lineage>
</organism>
<keyword evidence="2" id="KW-0808">Transferase</keyword>
<dbReference type="GO" id="GO:0004474">
    <property type="term" value="F:malate synthase activity"/>
    <property type="evidence" value="ECO:0007669"/>
    <property type="project" value="UniProtKB-EC"/>
</dbReference>
<dbReference type="InterPro" id="IPR048355">
    <property type="entry name" value="MS_C"/>
</dbReference>
<dbReference type="EMBL" id="JACHEJ010000022">
    <property type="protein sequence ID" value="MBB6182196.1"/>
    <property type="molecule type" value="Genomic_DNA"/>
</dbReference>
<comment type="caution">
    <text evidence="2">The sequence shown here is derived from an EMBL/GenBank/DDBJ whole genome shotgun (WGS) entry which is preliminary data.</text>
</comment>
<keyword evidence="2" id="KW-0012">Acyltransferase</keyword>
<name>A0A7X0DFJ8_9HYPH</name>
<dbReference type="Gene3D" id="1.20.1220.12">
    <property type="entry name" value="Malate synthase, domain III"/>
    <property type="match status" value="1"/>
</dbReference>
<evidence type="ECO:0000259" key="1">
    <source>
        <dbReference type="Pfam" id="PF20659"/>
    </source>
</evidence>
<dbReference type="Pfam" id="PF20659">
    <property type="entry name" value="MS_C"/>
    <property type="match status" value="1"/>
</dbReference>
<proteinExistence type="predicted"/>
<gene>
    <name evidence="2" type="ORF">HNQ75_004185</name>
</gene>
<reference evidence="2 3" key="1">
    <citation type="submission" date="2020-08" db="EMBL/GenBank/DDBJ databases">
        <title>Genomic Encyclopedia of Type Strains, Phase IV (KMG-IV): sequencing the most valuable type-strain genomes for metagenomic binning, comparative biology and taxonomic classification.</title>
        <authorList>
            <person name="Goeker M."/>
        </authorList>
    </citation>
    <scope>NUCLEOTIDE SEQUENCE [LARGE SCALE GENOMIC DNA]</scope>
    <source>
        <strain evidence="2 3">DSM 102134</strain>
    </source>
</reference>
<feature type="domain" description="Malate synthase C-terminal" evidence="1">
    <location>
        <begin position="2"/>
        <end position="64"/>
    </location>
</feature>
<dbReference type="PANTHER" id="PTHR42739:SF1">
    <property type="entry name" value="MALATE SYNTHASE G"/>
    <property type="match status" value="1"/>
</dbReference>